<organism evidence="3">
    <name type="scientific">Soboliphyme baturini</name>
    <dbReference type="NCBI Taxonomy" id="241478"/>
    <lineage>
        <taxon>Eukaryota</taxon>
        <taxon>Metazoa</taxon>
        <taxon>Ecdysozoa</taxon>
        <taxon>Nematoda</taxon>
        <taxon>Enoplea</taxon>
        <taxon>Dorylaimia</taxon>
        <taxon>Dioctophymatida</taxon>
        <taxon>Dioctophymatoidea</taxon>
        <taxon>Soboliphymatidae</taxon>
        <taxon>Soboliphyme</taxon>
    </lineage>
</organism>
<dbReference type="WBParaSite" id="SBAD_0001088601-mRNA-1">
    <property type="protein sequence ID" value="SBAD_0001088601-mRNA-1"/>
    <property type="gene ID" value="SBAD_0001088601"/>
</dbReference>
<gene>
    <name evidence="1" type="ORF">SBAD_LOCUS10520</name>
</gene>
<dbReference type="Proteomes" id="UP000270296">
    <property type="component" value="Unassembled WGS sequence"/>
</dbReference>
<reference evidence="1 2" key="2">
    <citation type="submission" date="2018-11" db="EMBL/GenBank/DDBJ databases">
        <authorList>
            <consortium name="Pathogen Informatics"/>
        </authorList>
    </citation>
    <scope>NUCLEOTIDE SEQUENCE [LARGE SCALE GENOMIC DNA]</scope>
</reference>
<dbReference type="EMBL" id="UZAM01014199">
    <property type="protein sequence ID" value="VDP32531.1"/>
    <property type="molecule type" value="Genomic_DNA"/>
</dbReference>
<protein>
    <submittedName>
        <fullName evidence="3">MADF domain-containing protein</fullName>
    </submittedName>
</protein>
<accession>A0A183J3S2</accession>
<sequence>MAKPSQLGLLNLVMQRLYTKALRDISIPDYVETRNCKASCSSKKAHFNSLYPDSKFFSDGPRLMCEKIWKKIQDHYNECSRTTPESRWKMASS</sequence>
<evidence type="ECO:0000313" key="1">
    <source>
        <dbReference type="EMBL" id="VDP32531.1"/>
    </source>
</evidence>
<proteinExistence type="predicted"/>
<keyword evidence="2" id="KW-1185">Reference proteome</keyword>
<name>A0A183J3S2_9BILA</name>
<dbReference type="OrthoDB" id="19938at2759"/>
<evidence type="ECO:0000313" key="2">
    <source>
        <dbReference type="Proteomes" id="UP000270296"/>
    </source>
</evidence>
<evidence type="ECO:0000313" key="3">
    <source>
        <dbReference type="WBParaSite" id="SBAD_0001088601-mRNA-1"/>
    </source>
</evidence>
<dbReference type="AlphaFoldDB" id="A0A183J3S2"/>
<reference evidence="3" key="1">
    <citation type="submission" date="2016-06" db="UniProtKB">
        <authorList>
            <consortium name="WormBaseParasite"/>
        </authorList>
    </citation>
    <scope>IDENTIFICATION</scope>
</reference>